<protein>
    <submittedName>
        <fullName evidence="1">Uncharacterized protein</fullName>
    </submittedName>
</protein>
<keyword evidence="2" id="KW-1185">Reference proteome</keyword>
<reference evidence="1" key="1">
    <citation type="submission" date="2022-07" db="EMBL/GenBank/DDBJ databases">
        <title>Phylogenomic reconstructions and comparative analyses of Kickxellomycotina fungi.</title>
        <authorList>
            <person name="Reynolds N.K."/>
            <person name="Stajich J.E."/>
            <person name="Barry K."/>
            <person name="Grigoriev I.V."/>
            <person name="Crous P."/>
            <person name="Smith M.E."/>
        </authorList>
    </citation>
    <scope>NUCLEOTIDE SEQUENCE</scope>
    <source>
        <strain evidence="1">BCRC 34780</strain>
    </source>
</reference>
<comment type="caution">
    <text evidence="1">The sequence shown here is derived from an EMBL/GenBank/DDBJ whole genome shotgun (WGS) entry which is preliminary data.</text>
</comment>
<evidence type="ECO:0000313" key="2">
    <source>
        <dbReference type="Proteomes" id="UP001140087"/>
    </source>
</evidence>
<organism evidence="1 2">
    <name type="scientific">Coemansia helicoidea</name>
    <dbReference type="NCBI Taxonomy" id="1286919"/>
    <lineage>
        <taxon>Eukaryota</taxon>
        <taxon>Fungi</taxon>
        <taxon>Fungi incertae sedis</taxon>
        <taxon>Zoopagomycota</taxon>
        <taxon>Kickxellomycotina</taxon>
        <taxon>Kickxellomycetes</taxon>
        <taxon>Kickxellales</taxon>
        <taxon>Kickxellaceae</taxon>
        <taxon>Coemansia</taxon>
    </lineage>
</organism>
<gene>
    <name evidence="1" type="ORF">H4R21_002943</name>
</gene>
<name>A0ACC1L5K9_9FUNG</name>
<sequence>MAAFSSSSHCSGVPSYILERGDSAREYRRRSSCISRTSDSSAAGVDLPGMRHFPYDRRASIDRDAPGDLESYLIAEVARTSGAGDAALDKQPAGRAPSLAPGDAVPERRGFGLARPKLIHVQK</sequence>
<accession>A0ACC1L5K9</accession>
<dbReference type="Proteomes" id="UP001140087">
    <property type="component" value="Unassembled WGS sequence"/>
</dbReference>
<dbReference type="EMBL" id="JANBUN010000843">
    <property type="protein sequence ID" value="KAJ2801042.1"/>
    <property type="molecule type" value="Genomic_DNA"/>
</dbReference>
<proteinExistence type="predicted"/>
<evidence type="ECO:0000313" key="1">
    <source>
        <dbReference type="EMBL" id="KAJ2801042.1"/>
    </source>
</evidence>